<name>A0A6A6USG2_9PEZI</name>
<dbReference type="PANTHER" id="PTHR43482:SF1">
    <property type="entry name" value="PROTEIN AST1-RELATED"/>
    <property type="match status" value="1"/>
</dbReference>
<sequence length="321" mass="33852">MKGYSFAEMGPVSENLKLEDIETPKPGPDETLVRIIAAAINPSDVKNVMGAFPHTTLPRVPGRDFAGIVEGGENDGLHVWGTGGDNGFHRNGSHAQYIVVPTAGLSEKPKNISFSQAASCGVGFLTADSMISRAGVGNGQFVLVLGSSGAVGGSAVQILKRLGATPIESARAEKQGAVNTTAESLVPQTDSLTNGAGVDVVLDTVSDPALFKKALSTLKNRGKYVIITAPRSAERQLSFDALELYRADRTLIGVNSLNITFLESMELMSSLKVGFEDGYLSAPPVSAIQEVGYENEREVVEAYEAVGKGAKGKYILKFCSE</sequence>
<dbReference type="InterPro" id="IPR036291">
    <property type="entry name" value="NAD(P)-bd_dom_sf"/>
</dbReference>
<organism evidence="2 3">
    <name type="scientific">Microthyrium microscopicum</name>
    <dbReference type="NCBI Taxonomy" id="703497"/>
    <lineage>
        <taxon>Eukaryota</taxon>
        <taxon>Fungi</taxon>
        <taxon>Dikarya</taxon>
        <taxon>Ascomycota</taxon>
        <taxon>Pezizomycotina</taxon>
        <taxon>Dothideomycetes</taxon>
        <taxon>Dothideomycetes incertae sedis</taxon>
        <taxon>Microthyriales</taxon>
        <taxon>Microthyriaceae</taxon>
        <taxon>Microthyrium</taxon>
    </lineage>
</organism>
<reference evidence="2" key="1">
    <citation type="journal article" date="2020" name="Stud. Mycol.">
        <title>101 Dothideomycetes genomes: a test case for predicting lifestyles and emergence of pathogens.</title>
        <authorList>
            <person name="Haridas S."/>
            <person name="Albert R."/>
            <person name="Binder M."/>
            <person name="Bloem J."/>
            <person name="Labutti K."/>
            <person name="Salamov A."/>
            <person name="Andreopoulos B."/>
            <person name="Baker S."/>
            <person name="Barry K."/>
            <person name="Bills G."/>
            <person name="Bluhm B."/>
            <person name="Cannon C."/>
            <person name="Castanera R."/>
            <person name="Culley D."/>
            <person name="Daum C."/>
            <person name="Ezra D."/>
            <person name="Gonzalez J."/>
            <person name="Henrissat B."/>
            <person name="Kuo A."/>
            <person name="Liang C."/>
            <person name="Lipzen A."/>
            <person name="Lutzoni F."/>
            <person name="Magnuson J."/>
            <person name="Mondo S."/>
            <person name="Nolan M."/>
            <person name="Ohm R."/>
            <person name="Pangilinan J."/>
            <person name="Park H.-J."/>
            <person name="Ramirez L."/>
            <person name="Alfaro M."/>
            <person name="Sun H."/>
            <person name="Tritt A."/>
            <person name="Yoshinaga Y."/>
            <person name="Zwiers L.-H."/>
            <person name="Turgeon B."/>
            <person name="Goodwin S."/>
            <person name="Spatafora J."/>
            <person name="Crous P."/>
            <person name="Grigoriev I."/>
        </authorList>
    </citation>
    <scope>NUCLEOTIDE SEQUENCE</scope>
    <source>
        <strain evidence="2">CBS 115976</strain>
    </source>
</reference>
<dbReference type="Gene3D" id="3.40.50.720">
    <property type="entry name" value="NAD(P)-binding Rossmann-like Domain"/>
    <property type="match status" value="1"/>
</dbReference>
<dbReference type="SUPFAM" id="SSF50129">
    <property type="entry name" value="GroES-like"/>
    <property type="match status" value="1"/>
</dbReference>
<dbReference type="InterPro" id="IPR052585">
    <property type="entry name" value="Lipid_raft_assoc_Zn_ADH"/>
</dbReference>
<dbReference type="Pfam" id="PF00107">
    <property type="entry name" value="ADH_zinc_N"/>
    <property type="match status" value="1"/>
</dbReference>
<dbReference type="Proteomes" id="UP000799302">
    <property type="component" value="Unassembled WGS sequence"/>
</dbReference>
<feature type="domain" description="Enoyl reductase (ER)" evidence="1">
    <location>
        <begin position="11"/>
        <end position="316"/>
    </location>
</feature>
<evidence type="ECO:0000313" key="2">
    <source>
        <dbReference type="EMBL" id="KAF2674700.1"/>
    </source>
</evidence>
<dbReference type="PANTHER" id="PTHR43482">
    <property type="entry name" value="PROTEIN AST1-RELATED"/>
    <property type="match status" value="1"/>
</dbReference>
<keyword evidence="3" id="KW-1185">Reference proteome</keyword>
<dbReference type="InterPro" id="IPR011032">
    <property type="entry name" value="GroES-like_sf"/>
</dbReference>
<dbReference type="EMBL" id="MU004230">
    <property type="protein sequence ID" value="KAF2674700.1"/>
    <property type="molecule type" value="Genomic_DNA"/>
</dbReference>
<dbReference type="AlphaFoldDB" id="A0A6A6USG2"/>
<dbReference type="InterPro" id="IPR013149">
    <property type="entry name" value="ADH-like_C"/>
</dbReference>
<dbReference type="SMART" id="SM00829">
    <property type="entry name" value="PKS_ER"/>
    <property type="match status" value="1"/>
</dbReference>
<dbReference type="Gene3D" id="3.90.180.10">
    <property type="entry name" value="Medium-chain alcohol dehydrogenases, catalytic domain"/>
    <property type="match status" value="1"/>
</dbReference>
<dbReference type="InterPro" id="IPR020843">
    <property type="entry name" value="ER"/>
</dbReference>
<gene>
    <name evidence="2" type="ORF">BT63DRAFT_419983</name>
</gene>
<dbReference type="InterPro" id="IPR013154">
    <property type="entry name" value="ADH-like_N"/>
</dbReference>
<dbReference type="GO" id="GO:0016491">
    <property type="term" value="F:oxidoreductase activity"/>
    <property type="evidence" value="ECO:0007669"/>
    <property type="project" value="InterPro"/>
</dbReference>
<dbReference type="SUPFAM" id="SSF51735">
    <property type="entry name" value="NAD(P)-binding Rossmann-fold domains"/>
    <property type="match status" value="1"/>
</dbReference>
<evidence type="ECO:0000313" key="3">
    <source>
        <dbReference type="Proteomes" id="UP000799302"/>
    </source>
</evidence>
<accession>A0A6A6USG2</accession>
<protein>
    <submittedName>
        <fullName evidence="2">GroES-like protein</fullName>
    </submittedName>
</protein>
<proteinExistence type="predicted"/>
<dbReference type="OrthoDB" id="203908at2759"/>
<dbReference type="Pfam" id="PF08240">
    <property type="entry name" value="ADH_N"/>
    <property type="match status" value="1"/>
</dbReference>
<evidence type="ECO:0000259" key="1">
    <source>
        <dbReference type="SMART" id="SM00829"/>
    </source>
</evidence>